<accession>A0A072PU11</accession>
<dbReference type="InterPro" id="IPR000073">
    <property type="entry name" value="AB_hydrolase_1"/>
</dbReference>
<dbReference type="SUPFAM" id="SSF53474">
    <property type="entry name" value="alpha/beta-Hydrolases"/>
    <property type="match status" value="1"/>
</dbReference>
<dbReference type="HOGENOM" id="CLU_046066_1_0_1"/>
<dbReference type="Proteomes" id="UP000027920">
    <property type="component" value="Unassembled WGS sequence"/>
</dbReference>
<dbReference type="RefSeq" id="XP_013265817.1">
    <property type="nucleotide sequence ID" value="XM_013410363.1"/>
</dbReference>
<reference evidence="2 3" key="1">
    <citation type="submission" date="2013-03" db="EMBL/GenBank/DDBJ databases">
        <title>The Genome Sequence of Exophiala aquamarina CBS 119918.</title>
        <authorList>
            <consortium name="The Broad Institute Genomics Platform"/>
            <person name="Cuomo C."/>
            <person name="de Hoog S."/>
            <person name="Gorbushina A."/>
            <person name="Walker B."/>
            <person name="Young S.K."/>
            <person name="Zeng Q."/>
            <person name="Gargeya S."/>
            <person name="Fitzgerald M."/>
            <person name="Haas B."/>
            <person name="Abouelleil A."/>
            <person name="Allen A.W."/>
            <person name="Alvarado L."/>
            <person name="Arachchi H.M."/>
            <person name="Berlin A.M."/>
            <person name="Chapman S.B."/>
            <person name="Gainer-Dewar J."/>
            <person name="Goldberg J."/>
            <person name="Griggs A."/>
            <person name="Gujja S."/>
            <person name="Hansen M."/>
            <person name="Howarth C."/>
            <person name="Imamovic A."/>
            <person name="Ireland A."/>
            <person name="Larimer J."/>
            <person name="McCowan C."/>
            <person name="Murphy C."/>
            <person name="Pearson M."/>
            <person name="Poon T.W."/>
            <person name="Priest M."/>
            <person name="Roberts A."/>
            <person name="Saif S."/>
            <person name="Shea T."/>
            <person name="Sisk P."/>
            <person name="Sykes S."/>
            <person name="Wortman J."/>
            <person name="Nusbaum C."/>
            <person name="Birren B."/>
        </authorList>
    </citation>
    <scope>NUCLEOTIDE SEQUENCE [LARGE SCALE GENOMIC DNA]</scope>
    <source>
        <strain evidence="2 3">CBS 119918</strain>
    </source>
</reference>
<keyword evidence="3" id="KW-1185">Reference proteome</keyword>
<dbReference type="EMBL" id="AMGV01000001">
    <property type="protein sequence ID" value="KEF63227.1"/>
    <property type="molecule type" value="Genomic_DNA"/>
</dbReference>
<evidence type="ECO:0000313" key="3">
    <source>
        <dbReference type="Proteomes" id="UP000027920"/>
    </source>
</evidence>
<name>A0A072PU11_9EURO</name>
<comment type="caution">
    <text evidence="2">The sequence shown here is derived from an EMBL/GenBank/DDBJ whole genome shotgun (WGS) entry which is preliminary data.</text>
</comment>
<organism evidence="2 3">
    <name type="scientific">Exophiala aquamarina CBS 119918</name>
    <dbReference type="NCBI Taxonomy" id="1182545"/>
    <lineage>
        <taxon>Eukaryota</taxon>
        <taxon>Fungi</taxon>
        <taxon>Dikarya</taxon>
        <taxon>Ascomycota</taxon>
        <taxon>Pezizomycotina</taxon>
        <taxon>Eurotiomycetes</taxon>
        <taxon>Chaetothyriomycetidae</taxon>
        <taxon>Chaetothyriales</taxon>
        <taxon>Herpotrichiellaceae</taxon>
        <taxon>Exophiala</taxon>
    </lineage>
</organism>
<dbReference type="InterPro" id="IPR052897">
    <property type="entry name" value="Sec-Metab_Biosynth_Hydrolase"/>
</dbReference>
<dbReference type="PANTHER" id="PTHR37017:SF13">
    <property type="entry name" value="AB HYDROLASE-1 DOMAIN-CONTAINING PROTEIN"/>
    <property type="match status" value="1"/>
</dbReference>
<sequence length="261" mass="27737">MDIAKPTIVLIPGSFCSAALLWDAVIDELHSAGYETLAVELQTVGPPSTNPAKTMADDAAHIHGIIEALADDGKEVLVAMSSFGGIPGTQAVKNVTRKERQEAGKAGGVTGLVYASALLVNEGESSEDSFAPFTVPHASRNFFKVSGEYLQLEPVGSAAFIFSNLPKSVGESMTRKMSGHASGSFREKMTSTSHYDVPVTYIKCTGDQTIYPAHQQKMIDDLKSLSRSTVSVIEIDSGHCPMVEHVKETSKAIIQAAGYSS</sequence>
<dbReference type="GeneID" id="25276151"/>
<dbReference type="Pfam" id="PF12697">
    <property type="entry name" value="Abhydrolase_6"/>
    <property type="match status" value="1"/>
</dbReference>
<gene>
    <name evidence="2" type="ORF">A1O9_01204</name>
</gene>
<evidence type="ECO:0000313" key="2">
    <source>
        <dbReference type="EMBL" id="KEF63227.1"/>
    </source>
</evidence>
<protein>
    <recommendedName>
        <fullName evidence="1">AB hydrolase-1 domain-containing protein</fullName>
    </recommendedName>
</protein>
<feature type="domain" description="AB hydrolase-1" evidence="1">
    <location>
        <begin position="8"/>
        <end position="249"/>
    </location>
</feature>
<dbReference type="InterPro" id="IPR029058">
    <property type="entry name" value="AB_hydrolase_fold"/>
</dbReference>
<proteinExistence type="predicted"/>
<dbReference type="Gene3D" id="3.40.50.1820">
    <property type="entry name" value="alpha/beta hydrolase"/>
    <property type="match status" value="1"/>
</dbReference>
<dbReference type="VEuPathDB" id="FungiDB:A1O9_01204"/>
<evidence type="ECO:0000259" key="1">
    <source>
        <dbReference type="Pfam" id="PF12697"/>
    </source>
</evidence>
<dbReference type="STRING" id="1182545.A0A072PU11"/>
<dbReference type="AlphaFoldDB" id="A0A072PU11"/>
<dbReference type="PANTHER" id="PTHR37017">
    <property type="entry name" value="AB HYDROLASE-1 DOMAIN-CONTAINING PROTEIN-RELATED"/>
    <property type="match status" value="1"/>
</dbReference>
<dbReference type="OrthoDB" id="1263307at2759"/>